<proteinExistence type="inferred from homology"/>
<dbReference type="InterPro" id="IPR011604">
    <property type="entry name" value="PDDEXK-like_dom_sf"/>
</dbReference>
<evidence type="ECO:0000256" key="5">
    <source>
        <dbReference type="ARBA" id="ARBA00022801"/>
    </source>
</evidence>
<keyword evidence="2 15" id="KW-0479">Metal-binding</keyword>
<dbReference type="InterPro" id="IPR004586">
    <property type="entry name" value="RecB"/>
</dbReference>
<evidence type="ECO:0000256" key="2">
    <source>
        <dbReference type="ARBA" id="ARBA00022723"/>
    </source>
</evidence>
<feature type="region of interest" description="Nuclease activity, interacts with RecD and RecA" evidence="15">
    <location>
        <begin position="897"/>
        <end position="1184"/>
    </location>
</feature>
<dbReference type="Gene3D" id="3.40.50.300">
    <property type="entry name" value="P-loop containing nucleotide triphosphate hydrolases"/>
    <property type="match status" value="2"/>
</dbReference>
<evidence type="ECO:0000259" key="18">
    <source>
        <dbReference type="PROSITE" id="PS51198"/>
    </source>
</evidence>
<dbReference type="HAMAP" id="MF_01485">
    <property type="entry name" value="RecB"/>
    <property type="match status" value="1"/>
</dbReference>
<comment type="domain">
    <text evidence="15">The N-terminal DNA-binding domain is a ssDNA-dependent ATPase and has ATP-dependent 3'-5' helicase function. This domain interacts with RecC.</text>
</comment>
<evidence type="ECO:0000256" key="13">
    <source>
        <dbReference type="ARBA" id="ARBA00034617"/>
    </source>
</evidence>
<dbReference type="Gene3D" id="1.10.3170.10">
    <property type="entry name" value="Recbcd, chain B, domain 2"/>
    <property type="match status" value="1"/>
</dbReference>
<feature type="domain" description="UvrD-like helicase C-terminal" evidence="19">
    <location>
        <begin position="477"/>
        <end position="743"/>
    </location>
</feature>
<feature type="compositionally biased region" description="Basic and acidic residues" evidence="17">
    <location>
        <begin position="926"/>
        <end position="940"/>
    </location>
</feature>
<comment type="catalytic activity">
    <reaction evidence="13 15">
        <text>Couples ATP hydrolysis with the unwinding of duplex DNA by translocating in the 3'-5' direction.</text>
        <dbReference type="EC" id="5.6.2.4"/>
    </reaction>
</comment>
<keyword evidence="5 15" id="KW-0378">Hydrolase</keyword>
<evidence type="ECO:0000256" key="11">
    <source>
        <dbReference type="ARBA" id="ARBA00023204"/>
    </source>
</evidence>
<dbReference type="NCBIfam" id="NF008128">
    <property type="entry name" value="PRK10876.1"/>
    <property type="match status" value="1"/>
</dbReference>
<dbReference type="GO" id="GO:0003677">
    <property type="term" value="F:DNA binding"/>
    <property type="evidence" value="ECO:0007669"/>
    <property type="project" value="UniProtKB-UniRule"/>
</dbReference>
<gene>
    <name evidence="15" type="primary">recB</name>
    <name evidence="20" type="ORF">EZJ58_2591</name>
</gene>
<dbReference type="NCBIfam" id="TIGR00609">
    <property type="entry name" value="recB"/>
    <property type="match status" value="1"/>
</dbReference>
<keyword evidence="21" id="KW-1185">Reference proteome</keyword>
<evidence type="ECO:0000256" key="12">
    <source>
        <dbReference type="ARBA" id="ARBA00023235"/>
    </source>
</evidence>
<dbReference type="GO" id="GO:0043138">
    <property type="term" value="F:3'-5' DNA helicase activity"/>
    <property type="evidence" value="ECO:0007669"/>
    <property type="project" value="UniProtKB-UniRule"/>
</dbReference>
<dbReference type="GO" id="GO:0000287">
    <property type="term" value="F:magnesium ion binding"/>
    <property type="evidence" value="ECO:0007669"/>
    <property type="project" value="UniProtKB-UniRule"/>
</dbReference>
<keyword evidence="7 15" id="KW-0269">Exonuclease</keyword>
<keyword evidence="10 15" id="KW-0238">DNA-binding</keyword>
<dbReference type="PANTHER" id="PTHR11070:SF23">
    <property type="entry name" value="RECBCD ENZYME SUBUNIT RECB"/>
    <property type="match status" value="1"/>
</dbReference>
<dbReference type="PROSITE" id="PS51198">
    <property type="entry name" value="UVRD_HELICASE_ATP_BIND"/>
    <property type="match status" value="1"/>
</dbReference>
<dbReference type="SUPFAM" id="SSF52980">
    <property type="entry name" value="Restriction endonuclease-like"/>
    <property type="match status" value="1"/>
</dbReference>
<dbReference type="EC" id="5.6.2.4" evidence="15"/>
<organism evidence="20 21">
    <name type="scientific">Sodalis ligni</name>
    <dbReference type="NCBI Taxonomy" id="2697027"/>
    <lineage>
        <taxon>Bacteria</taxon>
        <taxon>Pseudomonadati</taxon>
        <taxon>Pseudomonadota</taxon>
        <taxon>Gammaproteobacteria</taxon>
        <taxon>Enterobacterales</taxon>
        <taxon>Bruguierivoracaceae</taxon>
        <taxon>Sodalis</taxon>
    </lineage>
</organism>
<evidence type="ECO:0000256" key="4">
    <source>
        <dbReference type="ARBA" id="ARBA00022763"/>
    </source>
</evidence>
<evidence type="ECO:0000256" key="9">
    <source>
        <dbReference type="ARBA" id="ARBA00022842"/>
    </source>
</evidence>
<dbReference type="OrthoDB" id="9810135at2"/>
<feature type="binding site" evidence="16">
    <location>
        <begin position="21"/>
        <end position="28"/>
    </location>
    <ligand>
        <name>ATP</name>
        <dbReference type="ChEBI" id="CHEBI:30616"/>
    </ligand>
</feature>
<evidence type="ECO:0000256" key="17">
    <source>
        <dbReference type="SAM" id="MobiDB-lite"/>
    </source>
</evidence>
<comment type="function">
    <text evidence="15">A helicase/nuclease that prepares dsDNA breaks (DSB) for recombinational DNA repair. Binds to DSBs and unwinds DNA via a highly rapid and processive ATP-dependent bidirectional helicase activity. Unwinds dsDNA until it encounters a Chi (crossover hotspot instigator) sequence from the 3' direction. Cuts ssDNA a few nucleotides 3' to the Chi site. The properties and activities of the enzyme are changed at Chi. The Chi-altered holoenzyme produces a long 3'-ssDNA overhang and facilitates RecA-binding to the ssDNA for homologous DNA recombination and repair. Holoenzyme degrades any linearized DNA that is unable to undergo homologous recombination. In the holoenzyme this subunit contributes ATPase, 3'-5' helicase, exonuclease activity and loads RecA onto ssDNA.</text>
</comment>
<dbReference type="PANTHER" id="PTHR11070">
    <property type="entry name" value="UVRD / RECB / PCRA DNA HELICASE FAMILY MEMBER"/>
    <property type="match status" value="1"/>
</dbReference>
<dbReference type="Pfam" id="PF13361">
    <property type="entry name" value="UvrD_C"/>
    <property type="match status" value="1"/>
</dbReference>
<sequence length="1184" mass="133553">MTPLTLDPLTLPLRGTSLIEASAGTGKTYTLAALYLRLLLGLGQQAAYPRPLSVEEILVVTFTEAATEELRGRIRDNIHRLRLACVRGVSRNPLFSSLLEHIPDTDYAARLLLAAERQMDEAAIYTIHGFCQRMLSHSTVESGLLFQQTLVEDESDLRRQVCADFWRRHCYPLPVAVARVINKDWDGPQKLLAELLPYLQGEAPVVRNPPEKAETILERHGRIVARIDELKRRWRLAAPILLPLISGSGVDKRAYSSKNLPAWLEKISLWAAAPTEDYDVPKELERFRQSVLAAKTLKGTPPVHEVFDHIEEFLRQTLTLRELIFVLALDELRLALAQEKRLRGEMGFDDLLSRFDQALQGEGGEALALSVRARYPVALIDEFQDTDPQQYRIFRRLYQGRPDCGLVLIGDPKQAIYAFRGADIFTYMRARSEVSAHYTLDTNWRSSQAMINGVNRLFQSLPQPFIFEQIPFLPVRAAADNRGLALEINQQVQPALELWLQPGAGVGVSEYQHLMARHCAATIRHWLSAGQDGRAVLVGPEGRQGLQASDITVLVRNRNEAALIRDTLSALSIPAVYLSNRDSVYETPEARELLWLLQAILFPGQDNALRCALATSLMGLDAPAIEDLNNNGPAWDALVDEFAGYRQVWRQRGVLPMLRQLMIRHRMAENLLASVNGERRLTDLMHLAELLQEASAQLENEHGLVRWLALQIELPDTQAENQQLRLESDRHLVRIITVHKSKGLEFPVVFLPFIADFRQQKRPLFHDRCDFQAWLDLSESAESLQLAEEERLAEDLRLLYVAVTRSIYHCGIGIAPLFRGQRSKTGNTDLHLGALGYLVQGGEACDAAALLSRLQALATEDIAVTVIGQPDALPWRPQDSARQRLSAREYRPRAAENWRVTSYSGLQQHGGGSSLMDLQPRLDGDAVGERQRDAEREHSPHTFPRGASPGTFLHGLFETVDFTQPLDPVWLDAQLLQYGIDESWLPTLARWLEDVLHAPLNQEGIQLSRIAPADRQAELQFYLPIDALITAAGLDALCKRYDPLSAACPPLSFPQVKGMLKGFIDLVFRYDGRYYLLDYKSNWLGEDNAAYTPEAMLGAMAEHRYDLQYQLYTLALHRYLWHRLRDYDYRRHFGGVFYVFLRGVSPDNPGDGVVFRRPEPAFVDALDALFGGETPLSAEPEANK</sequence>
<dbReference type="AlphaFoldDB" id="A0A4V2Q2W8"/>
<comment type="cofactor">
    <cofactor evidence="15">
        <name>Mg(2+)</name>
        <dbReference type="ChEBI" id="CHEBI:18420"/>
    </cofactor>
    <text evidence="15">Binds 1 Mg(2+) ion per subunit.</text>
</comment>
<dbReference type="InterPro" id="IPR014016">
    <property type="entry name" value="UvrD-like_ATP-bd"/>
</dbReference>
<dbReference type="SUPFAM" id="SSF52540">
    <property type="entry name" value="P-loop containing nucleoside triphosphate hydrolases"/>
    <property type="match status" value="1"/>
</dbReference>
<dbReference type="InterPro" id="IPR014017">
    <property type="entry name" value="DNA_helicase_UvrD-like_C"/>
</dbReference>
<dbReference type="Gene3D" id="3.90.320.10">
    <property type="match status" value="1"/>
</dbReference>
<dbReference type="CDD" id="cd22352">
    <property type="entry name" value="RecB_C-like"/>
    <property type="match status" value="1"/>
</dbReference>
<dbReference type="InterPro" id="IPR000212">
    <property type="entry name" value="DNA_helicase_UvrD/REP"/>
</dbReference>
<evidence type="ECO:0000256" key="7">
    <source>
        <dbReference type="ARBA" id="ARBA00022839"/>
    </source>
</evidence>
<dbReference type="GO" id="GO:0016887">
    <property type="term" value="F:ATP hydrolysis activity"/>
    <property type="evidence" value="ECO:0007669"/>
    <property type="project" value="RHEA"/>
</dbReference>
<comment type="catalytic activity">
    <reaction evidence="15">
        <text>Exonucleolytic cleavage (in the presence of ATP) in either 5'- to 3'- or 3'- to 5'-direction to yield 5'-phosphooligonucleotides.</text>
        <dbReference type="EC" id="3.1.11.5"/>
    </reaction>
</comment>
<evidence type="ECO:0000259" key="19">
    <source>
        <dbReference type="PROSITE" id="PS51217"/>
    </source>
</evidence>
<accession>A0A4V2Q2W8</accession>
<protein>
    <recommendedName>
        <fullName evidence="15">RecBCD enzyme subunit RecB</fullName>
        <ecNumber evidence="15">3.1.11.5</ecNumber>
        <ecNumber evidence="15">5.6.2.4</ecNumber>
    </recommendedName>
    <alternativeName>
        <fullName evidence="15">DNA 3'-5' helicase subunit RecB</fullName>
    </alternativeName>
    <alternativeName>
        <fullName evidence="15">Exonuclease V subunit RecB</fullName>
        <shortName evidence="15">ExoV subunit RecB</shortName>
    </alternativeName>
    <alternativeName>
        <fullName evidence="15">Helicase/nuclease RecBCD subunit RecB</fullName>
    </alternativeName>
</protein>
<keyword evidence="1 15" id="KW-0540">Nuclease</keyword>
<keyword evidence="6 15" id="KW-0347">Helicase</keyword>
<keyword evidence="3 15" id="KW-0547">Nucleotide-binding</keyword>
<comment type="catalytic activity">
    <reaction evidence="14 15">
        <text>ATP + H2O = ADP + phosphate + H(+)</text>
        <dbReference type="Rhea" id="RHEA:13065"/>
        <dbReference type="ChEBI" id="CHEBI:15377"/>
        <dbReference type="ChEBI" id="CHEBI:15378"/>
        <dbReference type="ChEBI" id="CHEBI:30616"/>
        <dbReference type="ChEBI" id="CHEBI:43474"/>
        <dbReference type="ChEBI" id="CHEBI:456216"/>
        <dbReference type="EC" id="5.6.2.4"/>
    </reaction>
</comment>
<feature type="domain" description="UvrD-like helicase ATP-binding" evidence="18">
    <location>
        <begin position="1"/>
        <end position="447"/>
    </location>
</feature>
<dbReference type="Gene3D" id="1.10.486.10">
    <property type="entry name" value="PCRA, domain 4"/>
    <property type="match status" value="1"/>
</dbReference>
<dbReference type="GO" id="GO:0009338">
    <property type="term" value="C:exodeoxyribonuclease V complex"/>
    <property type="evidence" value="ECO:0007669"/>
    <property type="project" value="TreeGrafter"/>
</dbReference>
<dbReference type="InterPro" id="IPR011335">
    <property type="entry name" value="Restrct_endonuc-II-like"/>
</dbReference>
<dbReference type="GO" id="GO:0005829">
    <property type="term" value="C:cytosol"/>
    <property type="evidence" value="ECO:0007669"/>
    <property type="project" value="TreeGrafter"/>
</dbReference>
<feature type="binding site" evidence="15">
    <location>
        <position position="1078"/>
    </location>
    <ligand>
        <name>Mg(2+)</name>
        <dbReference type="ChEBI" id="CHEBI:18420"/>
    </ligand>
</feature>
<evidence type="ECO:0000256" key="14">
    <source>
        <dbReference type="ARBA" id="ARBA00048988"/>
    </source>
</evidence>
<evidence type="ECO:0000256" key="6">
    <source>
        <dbReference type="ARBA" id="ARBA00022806"/>
    </source>
</evidence>
<dbReference type="GO" id="GO:0000724">
    <property type="term" value="P:double-strand break repair via homologous recombination"/>
    <property type="evidence" value="ECO:0007669"/>
    <property type="project" value="UniProtKB-UniRule"/>
</dbReference>
<feature type="region of interest" description="DNA-binding and helicase activity, interacts with RecC" evidence="15">
    <location>
        <begin position="1"/>
        <end position="851"/>
    </location>
</feature>
<evidence type="ECO:0000256" key="3">
    <source>
        <dbReference type="ARBA" id="ARBA00022741"/>
    </source>
</evidence>
<evidence type="ECO:0000256" key="8">
    <source>
        <dbReference type="ARBA" id="ARBA00022840"/>
    </source>
</evidence>
<dbReference type="RefSeq" id="WP_132923256.1">
    <property type="nucleotide sequence ID" value="NZ_SJOI01000001.1"/>
</dbReference>
<dbReference type="Pfam" id="PF00580">
    <property type="entry name" value="UvrD-helicase"/>
    <property type="match status" value="1"/>
</dbReference>
<evidence type="ECO:0000256" key="10">
    <source>
        <dbReference type="ARBA" id="ARBA00023125"/>
    </source>
</evidence>
<evidence type="ECO:0000256" key="16">
    <source>
        <dbReference type="PROSITE-ProRule" id="PRU00560"/>
    </source>
</evidence>
<comment type="domain">
    <text evidence="15">The C-terminal domain has nuclease activity and interacts with RecD. It interacts with RecA, facilitating its loading onto ssDNA.</text>
</comment>
<dbReference type="EC" id="3.1.11.5" evidence="15"/>
<evidence type="ECO:0000256" key="1">
    <source>
        <dbReference type="ARBA" id="ARBA00022722"/>
    </source>
</evidence>
<evidence type="ECO:0000313" key="20">
    <source>
        <dbReference type="EMBL" id="TCL04468.1"/>
    </source>
</evidence>
<dbReference type="InterPro" id="IPR027417">
    <property type="entry name" value="P-loop_NTPase"/>
</dbReference>
<keyword evidence="9 15" id="KW-0460">Magnesium</keyword>
<dbReference type="PROSITE" id="PS51217">
    <property type="entry name" value="UVRD_HELICASE_CTER"/>
    <property type="match status" value="1"/>
</dbReference>
<feature type="binding site" evidence="15">
    <location>
        <position position="1065"/>
    </location>
    <ligand>
        <name>Mg(2+)</name>
        <dbReference type="ChEBI" id="CHEBI:18420"/>
    </ligand>
</feature>
<comment type="similarity">
    <text evidence="15">Belongs to the helicase family. UvrD subfamily.</text>
</comment>
<comment type="subunit">
    <text evidence="15">Heterotrimer of RecB, RecC and RecD. All subunits contribute to DNA-binding. Interacts with RecA.</text>
</comment>
<dbReference type="Proteomes" id="UP000294555">
    <property type="component" value="Unassembled WGS sequence"/>
</dbReference>
<keyword evidence="11 15" id="KW-0234">DNA repair</keyword>
<comment type="miscellaneous">
    <text evidence="15">In the RecBCD complex, RecB has a slow 3'-5' helicase, an exonuclease activity and loads RecA onto ssDNA, RecD has a fast 5'-3' helicase activity, while RecC stimulates the ATPase and processivity of the RecB helicase and contributes to recognition of the Chi site.</text>
</comment>
<comment type="caution">
    <text evidence="20">The sequence shown here is derived from an EMBL/GenBank/DDBJ whole genome shotgun (WGS) entry which is preliminary data.</text>
</comment>
<keyword evidence="12 15" id="KW-0413">Isomerase</keyword>
<dbReference type="GO" id="GO:0008854">
    <property type="term" value="F:exodeoxyribonuclease V activity"/>
    <property type="evidence" value="ECO:0007669"/>
    <property type="project" value="UniProtKB-EC"/>
</dbReference>
<dbReference type="EMBL" id="SJOI01000001">
    <property type="protein sequence ID" value="TCL04468.1"/>
    <property type="molecule type" value="Genomic_DNA"/>
</dbReference>
<keyword evidence="4 15" id="KW-0227">DNA damage</keyword>
<reference evidence="20 21" key="1">
    <citation type="submission" date="2019-02" db="EMBL/GenBank/DDBJ databases">
        <title>Investigation of anaerobic lignin degradation for improved lignocellulosic biofuels.</title>
        <authorList>
            <person name="Deangelis K."/>
        </authorList>
    </citation>
    <scope>NUCLEOTIDE SEQUENCE [LARGE SCALE GENOMIC DNA]</scope>
    <source>
        <strain evidence="20 21">159R</strain>
    </source>
</reference>
<keyword evidence="8 15" id="KW-0067">ATP-binding</keyword>
<evidence type="ECO:0000256" key="15">
    <source>
        <dbReference type="HAMAP-Rule" id="MF_01485"/>
    </source>
</evidence>
<name>A0A4V2Q2W8_9GAMM</name>
<feature type="binding site" evidence="15">
    <location>
        <position position="954"/>
    </location>
    <ligand>
        <name>Mg(2+)</name>
        <dbReference type="ChEBI" id="CHEBI:18420"/>
    </ligand>
</feature>
<dbReference type="GO" id="GO:0005524">
    <property type="term" value="F:ATP binding"/>
    <property type="evidence" value="ECO:0007669"/>
    <property type="project" value="UniProtKB-UniRule"/>
</dbReference>
<evidence type="ECO:0000313" key="21">
    <source>
        <dbReference type="Proteomes" id="UP000294555"/>
    </source>
</evidence>
<feature type="region of interest" description="Disordered" evidence="17">
    <location>
        <begin position="926"/>
        <end position="947"/>
    </location>
</feature>
<feature type="active site" description="For nuclease activity" evidence="15">
    <location>
        <position position="1078"/>
    </location>
</feature>